<reference evidence="1" key="1">
    <citation type="submission" date="2020-04" db="EMBL/GenBank/DDBJ databases">
        <title>A desert anoxygenic phototrophic bacterium fixes CO2 using RubisCO under aerobic conditions.</title>
        <authorList>
            <person name="Tang K."/>
        </authorList>
    </citation>
    <scope>NUCLEOTIDE SEQUENCE [LARGE SCALE GENOMIC DNA]</scope>
    <source>
        <strain evidence="1">MIMtkB3</strain>
    </source>
</reference>
<gene>
    <name evidence="1" type="ORF">HHL28_07755</name>
</gene>
<evidence type="ECO:0008006" key="3">
    <source>
        <dbReference type="Google" id="ProtNLM"/>
    </source>
</evidence>
<dbReference type="EMBL" id="CP051775">
    <property type="protein sequence ID" value="QJE72995.1"/>
    <property type="molecule type" value="Genomic_DNA"/>
</dbReference>
<dbReference type="KEGG" id="acru:HHL28_07755"/>
<accession>A0A858R6H5</accession>
<dbReference type="Proteomes" id="UP000501891">
    <property type="component" value="Chromosome"/>
</dbReference>
<proteinExistence type="predicted"/>
<evidence type="ECO:0000313" key="1">
    <source>
        <dbReference type="EMBL" id="QJE72995.1"/>
    </source>
</evidence>
<protein>
    <recommendedName>
        <fullName evidence="3">Flagellar protein FliT</fullName>
    </recommendedName>
</protein>
<dbReference type="AlphaFoldDB" id="A0A858R6H5"/>
<sequence>MTDRPADMATIAAALADLQDLLDRSAALVAQGQWVDLAGMEREAKPLLDAVITLPAADARALLPDLERLLTALDAVGTALQAAHGETLAAERNAARLRAAAAYRPPEER</sequence>
<keyword evidence="2" id="KW-1185">Reference proteome</keyword>
<evidence type="ECO:0000313" key="2">
    <source>
        <dbReference type="Proteomes" id="UP000501891"/>
    </source>
</evidence>
<name>A0A858R6H5_9PROT</name>
<organism evidence="1 2">
    <name type="scientific">Aerophototrophica crusticola</name>
    <dbReference type="NCBI Taxonomy" id="1709002"/>
    <lineage>
        <taxon>Bacteria</taxon>
        <taxon>Pseudomonadati</taxon>
        <taxon>Pseudomonadota</taxon>
        <taxon>Alphaproteobacteria</taxon>
        <taxon>Rhodospirillales</taxon>
        <taxon>Rhodospirillaceae</taxon>
        <taxon>Aerophototrophica</taxon>
    </lineage>
</organism>